<dbReference type="SUPFAM" id="SSF56601">
    <property type="entry name" value="beta-lactamase/transpeptidase-like"/>
    <property type="match status" value="1"/>
</dbReference>
<dbReference type="InterPro" id="IPR000667">
    <property type="entry name" value="Peptidase_S13"/>
</dbReference>
<dbReference type="GO" id="GO:0009002">
    <property type="term" value="F:serine-type D-Ala-D-Ala carboxypeptidase activity"/>
    <property type="evidence" value="ECO:0007669"/>
    <property type="project" value="UniProtKB-EC"/>
</dbReference>
<dbReference type="InterPro" id="IPR012338">
    <property type="entry name" value="Beta-lactam/transpept-like"/>
</dbReference>
<accession>A0ABV3GSU1</accession>
<dbReference type="PANTHER" id="PTHR30023">
    <property type="entry name" value="D-ALANYL-D-ALANINE CARBOXYPEPTIDASE"/>
    <property type="match status" value="1"/>
</dbReference>
<organism evidence="3 4">
    <name type="scientific">Microtetraspora glauca</name>
    <dbReference type="NCBI Taxonomy" id="1996"/>
    <lineage>
        <taxon>Bacteria</taxon>
        <taxon>Bacillati</taxon>
        <taxon>Actinomycetota</taxon>
        <taxon>Actinomycetes</taxon>
        <taxon>Streptosporangiales</taxon>
        <taxon>Streptosporangiaceae</taxon>
        <taxon>Microtetraspora</taxon>
    </lineage>
</organism>
<dbReference type="Gene3D" id="3.50.80.20">
    <property type="entry name" value="D-Ala-D-Ala carboxypeptidase C, peptidase S13"/>
    <property type="match status" value="1"/>
</dbReference>
<comment type="caution">
    <text evidence="3">The sequence shown here is derived from an EMBL/GenBank/DDBJ whole genome shotgun (WGS) entry which is preliminary data.</text>
</comment>
<keyword evidence="4" id="KW-1185">Reference proteome</keyword>
<dbReference type="PANTHER" id="PTHR30023:SF0">
    <property type="entry name" value="PENICILLIN-SENSITIVE CARBOXYPEPTIDASE A"/>
    <property type="match status" value="1"/>
</dbReference>
<keyword evidence="2 3" id="KW-0378">Hydrolase</keyword>
<protein>
    <submittedName>
        <fullName evidence="3">D-alanyl-D-alanine carboxypeptidase/D-alanyl-D-alanine-endopeptidase</fullName>
        <ecNumber evidence="3">3.4.16.4</ecNumber>
    </submittedName>
</protein>
<proteinExistence type="inferred from homology"/>
<dbReference type="PRINTS" id="PR00922">
    <property type="entry name" value="DADACBPTASE3"/>
</dbReference>
<dbReference type="Gene3D" id="3.40.710.10">
    <property type="entry name" value="DD-peptidase/beta-lactamase superfamily"/>
    <property type="match status" value="2"/>
</dbReference>
<keyword evidence="3" id="KW-0645">Protease</keyword>
<evidence type="ECO:0000256" key="2">
    <source>
        <dbReference type="ARBA" id="ARBA00022801"/>
    </source>
</evidence>
<dbReference type="RefSeq" id="WP_061261407.1">
    <property type="nucleotide sequence ID" value="NZ_JBFALK010000034.1"/>
</dbReference>
<dbReference type="Proteomes" id="UP001551675">
    <property type="component" value="Unassembled WGS sequence"/>
</dbReference>
<keyword evidence="3" id="KW-0121">Carboxypeptidase</keyword>
<evidence type="ECO:0000256" key="1">
    <source>
        <dbReference type="ARBA" id="ARBA00006096"/>
    </source>
</evidence>
<reference evidence="3 4" key="1">
    <citation type="submission" date="2024-06" db="EMBL/GenBank/DDBJ databases">
        <title>The Natural Products Discovery Center: Release of the First 8490 Sequenced Strains for Exploring Actinobacteria Biosynthetic Diversity.</title>
        <authorList>
            <person name="Kalkreuter E."/>
            <person name="Kautsar S.A."/>
            <person name="Yang D."/>
            <person name="Bader C.D."/>
            <person name="Teijaro C.N."/>
            <person name="Fluegel L."/>
            <person name="Davis C.M."/>
            <person name="Simpson J.R."/>
            <person name="Lauterbach L."/>
            <person name="Steele A.D."/>
            <person name="Gui C."/>
            <person name="Meng S."/>
            <person name="Li G."/>
            <person name="Viehrig K."/>
            <person name="Ye F."/>
            <person name="Su P."/>
            <person name="Kiefer A.F."/>
            <person name="Nichols A."/>
            <person name="Cepeda A.J."/>
            <person name="Yan W."/>
            <person name="Fan B."/>
            <person name="Jiang Y."/>
            <person name="Adhikari A."/>
            <person name="Zheng C.-J."/>
            <person name="Schuster L."/>
            <person name="Cowan T.M."/>
            <person name="Smanski M.J."/>
            <person name="Chevrette M.G."/>
            <person name="De Carvalho L.P.S."/>
            <person name="Shen B."/>
        </authorList>
    </citation>
    <scope>NUCLEOTIDE SEQUENCE [LARGE SCALE GENOMIC DNA]</scope>
    <source>
        <strain evidence="3 4">NPDC050100</strain>
    </source>
</reference>
<evidence type="ECO:0000313" key="3">
    <source>
        <dbReference type="EMBL" id="MEV0974700.1"/>
    </source>
</evidence>
<dbReference type="Pfam" id="PF02113">
    <property type="entry name" value="Peptidase_S13"/>
    <property type="match status" value="2"/>
</dbReference>
<dbReference type="NCBIfam" id="TIGR00666">
    <property type="entry name" value="PBP4"/>
    <property type="match status" value="1"/>
</dbReference>
<dbReference type="EC" id="3.4.16.4" evidence="3"/>
<name>A0ABV3GSU1_MICGL</name>
<evidence type="ECO:0000313" key="4">
    <source>
        <dbReference type="Proteomes" id="UP001551675"/>
    </source>
</evidence>
<comment type="similarity">
    <text evidence="1">Belongs to the peptidase S13 family.</text>
</comment>
<sequence>MVRRERWVLLVTLALLQVFAVAVGVYVITHDIRRPSAPIASPEPTPTPIITAGAVLAAVGDAPLPAKGTLTTRLAHALGDPALGRSSGGVVLDAASGATLFNGRAEIALTPASTTKVVTGVAALASLGPDAKIATRVVTGAGANTIVLVGGGDPTLTGAKKPRGVYPEPASLAVLASRTAKALKAAKITSVTLGYDTSLFTGPVTAPGWKPTYVPEGSAAPVTALTIDEGRVAPGQGARVPDPPRTAADAFASLLGTYGVKVGKDVKPVTAGQTAKELARVESPPVYALVERMLTQSDNDLAEALARQVAIEEGLPHTFAGQAAAVHRVLGRLGLDKEIKVTDGSGLSIRNRITPTALARLLAAAVSPANPDLHSLISGLPIAGYTGTLHNRYDTSGSEAGAGLVRAKTGTLNGVNTLAGVAYTTDGRLLAFAFMADDVPDPGAAVAALDRLATIVSQS</sequence>
<gene>
    <name evidence="3" type="primary">dacB</name>
    <name evidence="3" type="ORF">AB0I59_39430</name>
</gene>
<dbReference type="EMBL" id="JBFALK010000034">
    <property type="protein sequence ID" value="MEV0974700.1"/>
    <property type="molecule type" value="Genomic_DNA"/>
</dbReference>